<accession>A0A9W4KLU0</accession>
<reference evidence="3" key="1">
    <citation type="submission" date="2021-07" db="EMBL/GenBank/DDBJ databases">
        <authorList>
            <person name="Branca A.L. A."/>
        </authorList>
    </citation>
    <scope>NUCLEOTIDE SEQUENCE</scope>
</reference>
<comment type="caution">
    <text evidence="3">The sequence shown here is derived from an EMBL/GenBank/DDBJ whole genome shotgun (WGS) entry which is preliminary data.</text>
</comment>
<dbReference type="GO" id="GO:0005739">
    <property type="term" value="C:mitochondrion"/>
    <property type="evidence" value="ECO:0007669"/>
    <property type="project" value="TreeGrafter"/>
</dbReference>
<dbReference type="AlphaFoldDB" id="A0A9W4KLU0"/>
<name>A0A9W4KLU0_9EURO</name>
<protein>
    <recommendedName>
        <fullName evidence="5">GST C-terminal domain-containing protein</fullName>
    </recommendedName>
</protein>
<dbReference type="InterPro" id="IPR036282">
    <property type="entry name" value="Glutathione-S-Trfase_C_sf"/>
</dbReference>
<feature type="domain" description="GST C-terminal" evidence="2">
    <location>
        <begin position="65"/>
        <end position="184"/>
    </location>
</feature>
<dbReference type="EMBL" id="CAJVRC010000892">
    <property type="protein sequence ID" value="CAG8908199.1"/>
    <property type="molecule type" value="Genomic_DNA"/>
</dbReference>
<dbReference type="InterPro" id="IPR036249">
    <property type="entry name" value="Thioredoxin-like_sf"/>
</dbReference>
<dbReference type="OrthoDB" id="202840at2759"/>
<evidence type="ECO:0000259" key="2">
    <source>
        <dbReference type="PROSITE" id="PS50405"/>
    </source>
</evidence>
<dbReference type="GO" id="GO:0006559">
    <property type="term" value="P:L-phenylalanine catabolic process"/>
    <property type="evidence" value="ECO:0007669"/>
    <property type="project" value="TreeGrafter"/>
</dbReference>
<evidence type="ECO:0000313" key="4">
    <source>
        <dbReference type="Proteomes" id="UP001154252"/>
    </source>
</evidence>
<dbReference type="SUPFAM" id="SSF52833">
    <property type="entry name" value="Thioredoxin-like"/>
    <property type="match status" value="1"/>
</dbReference>
<dbReference type="PANTHER" id="PTHR42673:SF4">
    <property type="entry name" value="MALEYLACETOACETATE ISOMERASE"/>
    <property type="match status" value="1"/>
</dbReference>
<keyword evidence="4" id="KW-1185">Reference proteome</keyword>
<feature type="domain" description="GST N-terminal" evidence="1">
    <location>
        <begin position="40"/>
        <end position="129"/>
    </location>
</feature>
<dbReference type="PANTHER" id="PTHR42673">
    <property type="entry name" value="MALEYLACETOACETATE ISOMERASE"/>
    <property type="match status" value="1"/>
</dbReference>
<organism evidence="3 4">
    <name type="scientific">Penicillium egyptiacum</name>
    <dbReference type="NCBI Taxonomy" id="1303716"/>
    <lineage>
        <taxon>Eukaryota</taxon>
        <taxon>Fungi</taxon>
        <taxon>Dikarya</taxon>
        <taxon>Ascomycota</taxon>
        <taxon>Pezizomycotina</taxon>
        <taxon>Eurotiomycetes</taxon>
        <taxon>Eurotiomycetidae</taxon>
        <taxon>Eurotiales</taxon>
        <taxon>Aspergillaceae</taxon>
        <taxon>Penicillium</taxon>
    </lineage>
</organism>
<dbReference type="GO" id="GO:0006749">
    <property type="term" value="P:glutathione metabolic process"/>
    <property type="evidence" value="ECO:0007669"/>
    <property type="project" value="TreeGrafter"/>
</dbReference>
<dbReference type="InterPro" id="IPR004045">
    <property type="entry name" value="Glutathione_S-Trfase_N"/>
</dbReference>
<dbReference type="InterPro" id="IPR010987">
    <property type="entry name" value="Glutathione-S-Trfase_C-like"/>
</dbReference>
<proteinExistence type="predicted"/>
<evidence type="ECO:0000259" key="1">
    <source>
        <dbReference type="PROSITE" id="PS50404"/>
    </source>
</evidence>
<dbReference type="GO" id="GO:0016034">
    <property type="term" value="F:maleylacetoacetate isomerase activity"/>
    <property type="evidence" value="ECO:0007669"/>
    <property type="project" value="TreeGrafter"/>
</dbReference>
<dbReference type="Proteomes" id="UP001154252">
    <property type="component" value="Unassembled WGS sequence"/>
</dbReference>
<evidence type="ECO:0008006" key="5">
    <source>
        <dbReference type="Google" id="ProtNLM"/>
    </source>
</evidence>
<dbReference type="PROSITE" id="PS50405">
    <property type="entry name" value="GST_CTER"/>
    <property type="match status" value="1"/>
</dbReference>
<dbReference type="GO" id="GO:0004364">
    <property type="term" value="F:glutathione transferase activity"/>
    <property type="evidence" value="ECO:0007669"/>
    <property type="project" value="TreeGrafter"/>
</dbReference>
<dbReference type="PROSITE" id="PS50404">
    <property type="entry name" value="GST_NTER"/>
    <property type="match status" value="1"/>
</dbReference>
<dbReference type="Gene3D" id="1.20.1050.10">
    <property type="match status" value="1"/>
</dbReference>
<sequence length="193" mass="21700">MILGLWIIFSGNPQPPSTFYSAHRTPVGIPTKIKIMLHTETFHLYSYYCSSCCQRIIIAAHLKGIPLKFTYIDLGARAHTTEEYKQSNPSASVPKLVVDFVKQAFTDGFRAYESLLIKQAGEGNFSFGGSFSMADVVLVPAVDQALMYRLDLDIVPNVKRIYLALKELGPFKAADWRNQGDTPEKFRIQDSCR</sequence>
<gene>
    <name evidence="3" type="ORF">PEGY_LOCUS9067</name>
</gene>
<dbReference type="SUPFAM" id="SSF47616">
    <property type="entry name" value="GST C-terminal domain-like"/>
    <property type="match status" value="1"/>
</dbReference>
<evidence type="ECO:0000313" key="3">
    <source>
        <dbReference type="EMBL" id="CAG8908199.1"/>
    </source>
</evidence>
<dbReference type="Pfam" id="PF13409">
    <property type="entry name" value="GST_N_2"/>
    <property type="match status" value="1"/>
</dbReference>